<accession>A0ABY7GC90</accession>
<organism evidence="1 2">
    <name type="scientific">Mya arenaria</name>
    <name type="common">Soft-shell clam</name>
    <dbReference type="NCBI Taxonomy" id="6604"/>
    <lineage>
        <taxon>Eukaryota</taxon>
        <taxon>Metazoa</taxon>
        <taxon>Spiralia</taxon>
        <taxon>Lophotrochozoa</taxon>
        <taxon>Mollusca</taxon>
        <taxon>Bivalvia</taxon>
        <taxon>Autobranchia</taxon>
        <taxon>Heteroconchia</taxon>
        <taxon>Euheterodonta</taxon>
        <taxon>Imparidentia</taxon>
        <taxon>Neoheterodontei</taxon>
        <taxon>Myida</taxon>
        <taxon>Myoidea</taxon>
        <taxon>Myidae</taxon>
        <taxon>Mya</taxon>
    </lineage>
</organism>
<evidence type="ECO:0000313" key="2">
    <source>
        <dbReference type="Proteomes" id="UP001164746"/>
    </source>
</evidence>
<keyword evidence="2" id="KW-1185">Reference proteome</keyword>
<name>A0ABY7GC90_MYAAR</name>
<gene>
    <name evidence="1" type="ORF">MAR_033405</name>
</gene>
<protein>
    <submittedName>
        <fullName evidence="1">Uncharacterized protein</fullName>
    </submittedName>
</protein>
<proteinExistence type="predicted"/>
<sequence length="492" mass="54270">MEEIKVGTSVEVVAVLGVVGEEGLIRVLVIGVEGEEEQVVGDSAGVGEIEEGEGPAGAVGVAVEEEEGDLEVVEFEKFKDFLKRDTARVNNIQCIEMGCNSLGLNLKTDYSVEELPRVYNRACLERQLKMCGTHTFQEGSGQPVNQTVSEIITLVDKSLVGINRLSGGLEKLRQHLQFSNNQPDNVISRLEQGISASKCGIVHMFKNNEIRDAKGGLTHEGEFIVDVEEDDEENLMQNEAVVTGVSQGNLDGPPPIVKPSLAEASLLVRMKNLIYYVSQSSYSRNNMFMIDNTITNSPLVIRFEEKGALNIYTESNAPALEAEGFDPKNASCSIGDMIVKQDDPSVWIPFVTIKSEADTLERTAGTPTQPDRTFIFEAIRKRIDSSFPSKDGNELVFGPGVSDIDKNQISAYVKSRNIKFEDRCFHGEMYFSIYGRPNLRDIAFALQNKPPGTVIGRYRLIPLDQLPKFSDIVATKPPAVSVPIKQESFTYY</sequence>
<reference evidence="1" key="1">
    <citation type="submission" date="2022-11" db="EMBL/GenBank/DDBJ databases">
        <title>Centuries of genome instability and evolution in soft-shell clam transmissible cancer (bioRxiv).</title>
        <authorList>
            <person name="Hart S.F.M."/>
            <person name="Yonemitsu M.A."/>
            <person name="Giersch R.M."/>
            <person name="Beal B.F."/>
            <person name="Arriagada G."/>
            <person name="Davis B.W."/>
            <person name="Ostrander E.A."/>
            <person name="Goff S.P."/>
            <person name="Metzger M.J."/>
        </authorList>
    </citation>
    <scope>NUCLEOTIDE SEQUENCE</scope>
    <source>
        <strain evidence="1">MELC-2E11</strain>
        <tissue evidence="1">Siphon/mantle</tissue>
    </source>
</reference>
<dbReference type="Proteomes" id="UP001164746">
    <property type="component" value="Chromosome 17"/>
</dbReference>
<dbReference type="EMBL" id="CP111028">
    <property type="protein sequence ID" value="WAR30863.1"/>
    <property type="molecule type" value="Genomic_DNA"/>
</dbReference>
<evidence type="ECO:0000313" key="1">
    <source>
        <dbReference type="EMBL" id="WAR30863.1"/>
    </source>
</evidence>